<keyword evidence="1" id="KW-0472">Membrane</keyword>
<dbReference type="Proteomes" id="UP000824140">
    <property type="component" value="Unassembled WGS sequence"/>
</dbReference>
<keyword evidence="2" id="KW-0732">Signal</keyword>
<protein>
    <submittedName>
        <fullName evidence="3">DUF1461 domain-containing protein</fullName>
    </submittedName>
</protein>
<feature type="transmembrane region" description="Helical" evidence="1">
    <location>
        <begin position="127"/>
        <end position="145"/>
    </location>
</feature>
<feature type="transmembrane region" description="Helical" evidence="1">
    <location>
        <begin position="157"/>
        <end position="176"/>
    </location>
</feature>
<dbReference type="AlphaFoldDB" id="A0A9D1G296"/>
<dbReference type="InterPro" id="IPR010178">
    <property type="entry name" value="Lit"/>
</dbReference>
<dbReference type="EMBL" id="DVJN01000201">
    <property type="protein sequence ID" value="HIS93443.1"/>
    <property type="molecule type" value="Genomic_DNA"/>
</dbReference>
<feature type="transmembrane region" description="Helical" evidence="1">
    <location>
        <begin position="94"/>
        <end position="115"/>
    </location>
</feature>
<name>A0A9D1G296_9FIRM</name>
<reference evidence="3" key="1">
    <citation type="submission" date="2020-10" db="EMBL/GenBank/DDBJ databases">
        <authorList>
            <person name="Gilroy R."/>
        </authorList>
    </citation>
    <scope>NUCLEOTIDE SEQUENCE</scope>
    <source>
        <strain evidence="3">13766</strain>
    </source>
</reference>
<sequence>MKPLSFFTALFVCLALLLASLYTVAIDPRTYARQQARLNVAERSGISQEELLALDEAVARYMRGAGPLDDAVFSPREIAHMRDVRALMALCERVLALLAALAALGLALVFGRLRLKGFRVLLRGGRWALLALAACVAILAAWAFIDFTGLFTAFHQLLFTNDLWLLSASSTLIRMFPEDFFRAMAAEIALRFALSLLALAALGKGMSRYADTRR</sequence>
<evidence type="ECO:0000313" key="4">
    <source>
        <dbReference type="Proteomes" id="UP000824140"/>
    </source>
</evidence>
<evidence type="ECO:0000256" key="1">
    <source>
        <dbReference type="SAM" id="Phobius"/>
    </source>
</evidence>
<evidence type="ECO:0000256" key="2">
    <source>
        <dbReference type="SAM" id="SignalP"/>
    </source>
</evidence>
<evidence type="ECO:0000313" key="3">
    <source>
        <dbReference type="EMBL" id="HIS93443.1"/>
    </source>
</evidence>
<feature type="transmembrane region" description="Helical" evidence="1">
    <location>
        <begin position="188"/>
        <end position="206"/>
    </location>
</feature>
<gene>
    <name evidence="3" type="ORF">IAA84_10540</name>
</gene>
<reference evidence="3" key="2">
    <citation type="journal article" date="2021" name="PeerJ">
        <title>Extensive microbial diversity within the chicken gut microbiome revealed by metagenomics and culture.</title>
        <authorList>
            <person name="Gilroy R."/>
            <person name="Ravi A."/>
            <person name="Getino M."/>
            <person name="Pursley I."/>
            <person name="Horton D.L."/>
            <person name="Alikhan N.F."/>
            <person name="Baker D."/>
            <person name="Gharbi K."/>
            <person name="Hall N."/>
            <person name="Watson M."/>
            <person name="Adriaenssens E.M."/>
            <person name="Foster-Nyarko E."/>
            <person name="Jarju S."/>
            <person name="Secka A."/>
            <person name="Antonio M."/>
            <person name="Oren A."/>
            <person name="Chaudhuri R.R."/>
            <person name="La Ragione R."/>
            <person name="Hildebrand F."/>
            <person name="Pallen M.J."/>
        </authorList>
    </citation>
    <scope>NUCLEOTIDE SEQUENCE</scope>
    <source>
        <strain evidence="3">13766</strain>
    </source>
</reference>
<comment type="caution">
    <text evidence="3">The sequence shown here is derived from an EMBL/GenBank/DDBJ whole genome shotgun (WGS) entry which is preliminary data.</text>
</comment>
<keyword evidence="1" id="KW-1133">Transmembrane helix</keyword>
<organism evidence="3 4">
    <name type="scientific">Candidatus Alectryocaccomicrobium excrementavium</name>
    <dbReference type="NCBI Taxonomy" id="2840668"/>
    <lineage>
        <taxon>Bacteria</taxon>
        <taxon>Bacillati</taxon>
        <taxon>Bacillota</taxon>
        <taxon>Clostridia</taxon>
        <taxon>Candidatus Alectryocaccomicrobium</taxon>
    </lineage>
</organism>
<keyword evidence="1" id="KW-0812">Transmembrane</keyword>
<proteinExistence type="predicted"/>
<feature type="signal peptide" evidence="2">
    <location>
        <begin position="1"/>
        <end position="25"/>
    </location>
</feature>
<dbReference type="Pfam" id="PF07314">
    <property type="entry name" value="Lit"/>
    <property type="match status" value="1"/>
</dbReference>
<accession>A0A9D1G296</accession>
<feature type="chain" id="PRO_5038359328" evidence="2">
    <location>
        <begin position="26"/>
        <end position="214"/>
    </location>
</feature>